<dbReference type="Proteomes" id="UP001214250">
    <property type="component" value="Chromosome 2"/>
</dbReference>
<reference evidence="1 2" key="1">
    <citation type="submission" date="2023-02" db="EMBL/GenBank/DDBJ databases">
        <title>Genome sequence of Lentisphaera profundi SAORIC-696.</title>
        <authorList>
            <person name="Kim e."/>
            <person name="Cho J.-C."/>
            <person name="Choi A."/>
            <person name="Kang I."/>
        </authorList>
    </citation>
    <scope>NUCLEOTIDE SEQUENCE [LARGE SCALE GENOMIC DNA]</scope>
    <source>
        <strain evidence="1 2">SAORIC-696</strain>
    </source>
</reference>
<evidence type="ECO:0000313" key="2">
    <source>
        <dbReference type="Proteomes" id="UP001214250"/>
    </source>
</evidence>
<name>A0ABY7VWG8_9BACT</name>
<accession>A0ABY7VWG8</accession>
<dbReference type="RefSeq" id="WP_274153439.1">
    <property type="nucleotide sequence ID" value="NZ_CP117812.1"/>
</dbReference>
<gene>
    <name evidence="1" type="ORF">PQO03_12030</name>
</gene>
<dbReference type="EMBL" id="CP117812">
    <property type="protein sequence ID" value="WDE98568.1"/>
    <property type="molecule type" value="Genomic_DNA"/>
</dbReference>
<keyword evidence="2" id="KW-1185">Reference proteome</keyword>
<sequence>MRWILIFICGLAYSQELPVLFKVKGYLTYGYKINDEWVLKPKSFELATKFFQEGYAIIKEEGSYKDYVFIDSKCDVLIRAREIFCVAPHKYICKVKKSDDDDDYSFFLYDAKRQNQLGEQYRAMEVMGPNHIAISTNDLNKGKDVVGRTTIITPNRRQTITHVDSDRKFLKYNAIIDFSGNRLFKEYGRISMHAFEKGIAKIFCDDGISYINEQNEFLTPFFKGFRYYMQLNRIFPCVQKGKWGLKYPSGKFALKPIYDKLEASGSNGEMILHKNGLKGIYDLNKGKLIVPAKYKYASIGSIDKGVTAEGRVDVYFDNGKIVRLPKGNMATATQGENMVYFSTDNDIQFMDDNGKVFLRFQKKKYTWTSIDLVKDGFIIDFKDSKNPKNNTKTFYSNKNKKLCSNYSKISDFINGRAVVTYKDKKGKPYYRIVKDTGGFLNKYTFEEVFCLSKLHKDNLLGLKYKGKYGVLNTLDGKWLVKPIMSGLMIDNSMTYYYDLIGFWYKNTYCLFNTDGKFIYKGPFVKTVEQSFENPSNFSGKKDEKFRIILTDEQGKFAILKNNGQIIVPFLKISKFNVVEYVRLGKEDTPSTAAEFRHYLGRPLIDKYGAVEQKDGTFLKTEKYPFKFKHGVSVFATHVTDNIGGKYMRKKGEWTSKDNKTLYIDFDSLFGVMKINGEILIEPKYKYIKYLKKDVFELRMDSKEQLINITTKKSLNLLDYESITCDEEDGVLRYNYMGHNSFINEDFEVEPGYNDVQNYSNKYQIDYKWYYNFNREERSFVINSDGKTILPYYPTTDCSIGVSMGTERSFPNVNNDDYRKEYSVLFKNEKYKGYHKYTEPEFTDHPMQLRRSVGDTTTNTSMPPTFLFKSL</sequence>
<proteinExistence type="predicted"/>
<evidence type="ECO:0000313" key="1">
    <source>
        <dbReference type="EMBL" id="WDE98568.1"/>
    </source>
</evidence>
<protein>
    <submittedName>
        <fullName evidence="1">WG repeat-containing protein</fullName>
    </submittedName>
</protein>
<organism evidence="1 2">
    <name type="scientific">Lentisphaera profundi</name>
    <dbReference type="NCBI Taxonomy" id="1658616"/>
    <lineage>
        <taxon>Bacteria</taxon>
        <taxon>Pseudomonadati</taxon>
        <taxon>Lentisphaerota</taxon>
        <taxon>Lentisphaeria</taxon>
        <taxon>Lentisphaerales</taxon>
        <taxon>Lentisphaeraceae</taxon>
        <taxon>Lentisphaera</taxon>
    </lineage>
</organism>